<accession>H8MM29</accession>
<dbReference type="InterPro" id="IPR006726">
    <property type="entry name" value="PHBA_efflux_AaeB/fusaric-R"/>
</dbReference>
<comment type="subcellular location">
    <subcellularLocation>
        <location evidence="1">Cell membrane</location>
        <topology evidence="1">Multi-pass membrane protein</topology>
    </subcellularLocation>
</comment>
<keyword evidence="3" id="KW-1003">Cell membrane</keyword>
<feature type="transmembrane region" description="Helical" evidence="7">
    <location>
        <begin position="82"/>
        <end position="100"/>
    </location>
</feature>
<dbReference type="AlphaFoldDB" id="H8MM29"/>
<dbReference type="EMBL" id="CP003389">
    <property type="protein sequence ID" value="AFE07930.1"/>
    <property type="molecule type" value="Genomic_DNA"/>
</dbReference>
<evidence type="ECO:0000256" key="6">
    <source>
        <dbReference type="ARBA" id="ARBA00023136"/>
    </source>
</evidence>
<gene>
    <name evidence="8" type="primary">aaeB</name>
    <name evidence="8" type="ordered locus">COCOR_03593</name>
</gene>
<feature type="transmembrane region" description="Helical" evidence="7">
    <location>
        <begin position="7"/>
        <end position="28"/>
    </location>
</feature>
<organism evidence="8 9">
    <name type="scientific">Corallococcus coralloides (strain ATCC 25202 / DSM 2259 / NBRC 100086 / M2)</name>
    <name type="common">Myxococcus coralloides</name>
    <dbReference type="NCBI Taxonomy" id="1144275"/>
    <lineage>
        <taxon>Bacteria</taxon>
        <taxon>Pseudomonadati</taxon>
        <taxon>Myxococcota</taxon>
        <taxon>Myxococcia</taxon>
        <taxon>Myxococcales</taxon>
        <taxon>Cystobacterineae</taxon>
        <taxon>Myxococcaceae</taxon>
        <taxon>Corallococcus</taxon>
    </lineage>
</organism>
<name>H8MM29_CORCM</name>
<dbReference type="PANTHER" id="PTHR30509:SF9">
    <property type="entry name" value="MULTIDRUG RESISTANCE PROTEIN MDTO"/>
    <property type="match status" value="1"/>
</dbReference>
<dbReference type="eggNOG" id="COG1289">
    <property type="taxonomic scope" value="Bacteria"/>
</dbReference>
<evidence type="ECO:0000256" key="7">
    <source>
        <dbReference type="SAM" id="Phobius"/>
    </source>
</evidence>
<sequence length="680" mass="72686">MTPRLRAWVFSLNTFAAAMAALFLGLRFSLPRPYWAMITVYVVSQPLSGTLRSKAVFRLLGTVLGAGMACVLVPHLVNSPELLSLAMALWVGWCLYLALLDRTPRSYVFMLGGYTAAIIGFPGVSSPGALFDTALVRVEEIGLGIVCATVVHTAFFPRPVGPVLLDHIDGFLADAGRWARDALAGRRDARTRREWHRLAEDVTALHLLATHLPFDTAGLRPRAGAVRALHERMSMLLPILSSIEDRLAVLQASGRGHDARRDTLLQALSEWIQAGPDASRAEGQRLSEACAALAPPLDAKADWSALVTTSLAVRLTELVDTVQDCRDLRAFIRDPTGPAPERLTPLLLARIQRPLHRDRGLALMSGIAAAAAVLLCCAVWISLAWPEGSAAAMMAAVYSCLFATQDDPVPAILSALAFTGVSFVVGGVYLFGILPGIDGFPLLVVALAPMLLGVGLLLADPRWAGRASIAVLGLLGTLSLQERYTADLAEFVNSSLAQAAGFIAAALSTRFLRSVGTDWSAHRLLRTGWRELAGLASAEGVPDRLGWTSRMLDRLGMLTPRLALATSRDEALEAADALADLRLGLNVVDLQRIRPHVGTAASLSARLLLQRISGHFRARSQGRVTAPPVELLGALDATLGRVADAPPSAEKRDGVLALVGLRRALFPDAAPYRAVPLDAA</sequence>
<feature type="transmembrane region" description="Helical" evidence="7">
    <location>
        <begin position="360"/>
        <end position="382"/>
    </location>
</feature>
<reference evidence="9" key="2">
    <citation type="submission" date="2012-03" db="EMBL/GenBank/DDBJ databases">
        <title>Genome sequence of the fruiting myxobacterium Corallococcus coralloides DSM 2259.</title>
        <authorList>
            <person name="Huntley S."/>
            <person name="Zhang Y."/>
            <person name="Treuner-Lange A."/>
            <person name="Sensen C.W."/>
            <person name="Sogaard-Andersen L."/>
        </authorList>
    </citation>
    <scope>NUCLEOTIDE SEQUENCE [LARGE SCALE GENOMIC DNA]</scope>
    <source>
        <strain evidence="9">ATCC 25202 / DSM 2259 / NBRC 100086 / M2</strain>
    </source>
</reference>
<evidence type="ECO:0000256" key="5">
    <source>
        <dbReference type="ARBA" id="ARBA00022989"/>
    </source>
</evidence>
<evidence type="ECO:0000313" key="8">
    <source>
        <dbReference type="EMBL" id="AFE07930.1"/>
    </source>
</evidence>
<reference evidence="8 9" key="1">
    <citation type="journal article" date="2012" name="J. Bacteriol.">
        <title>Complete Genome Sequence of the Fruiting Myxobacterium Corallococcus coralloides DSM 2259.</title>
        <authorList>
            <person name="Huntley S."/>
            <person name="Zhang Y."/>
            <person name="Treuner-Lange A."/>
            <person name="Kneip S."/>
            <person name="Sensen C.W."/>
            <person name="Sogaard-Andersen L."/>
        </authorList>
    </citation>
    <scope>NUCLEOTIDE SEQUENCE [LARGE SCALE GENOMIC DNA]</scope>
    <source>
        <strain evidence="9">ATCC 25202 / DSM 2259 / NBRC 100086 / M2</strain>
    </source>
</reference>
<dbReference type="GO" id="GO:0005886">
    <property type="term" value="C:plasma membrane"/>
    <property type="evidence" value="ECO:0007669"/>
    <property type="project" value="UniProtKB-SubCell"/>
</dbReference>
<protein>
    <submittedName>
        <fullName evidence="8">Inner membrane component of tripartite multidrug resistance system</fullName>
    </submittedName>
</protein>
<feature type="transmembrane region" description="Helical" evidence="7">
    <location>
        <begin position="440"/>
        <end position="459"/>
    </location>
</feature>
<dbReference type="InParanoid" id="H8MM29"/>
<evidence type="ECO:0000256" key="1">
    <source>
        <dbReference type="ARBA" id="ARBA00004651"/>
    </source>
</evidence>
<keyword evidence="6 7" id="KW-0472">Membrane</keyword>
<proteinExistence type="predicted"/>
<dbReference type="KEGG" id="ccx:COCOR_03593"/>
<feature type="transmembrane region" description="Helical" evidence="7">
    <location>
        <begin position="411"/>
        <end position="434"/>
    </location>
</feature>
<feature type="transmembrane region" description="Helical" evidence="7">
    <location>
        <begin position="56"/>
        <end position="76"/>
    </location>
</feature>
<dbReference type="HOGENOM" id="CLU_013927_2_0_7"/>
<keyword evidence="9" id="KW-1185">Reference proteome</keyword>
<dbReference type="STRING" id="1144275.COCOR_03593"/>
<evidence type="ECO:0000313" key="9">
    <source>
        <dbReference type="Proteomes" id="UP000007587"/>
    </source>
</evidence>
<keyword evidence="4 7" id="KW-0812">Transmembrane</keyword>
<dbReference type="Proteomes" id="UP000007587">
    <property type="component" value="Chromosome"/>
</dbReference>
<evidence type="ECO:0000256" key="3">
    <source>
        <dbReference type="ARBA" id="ARBA00022475"/>
    </source>
</evidence>
<keyword evidence="2" id="KW-0813">Transport</keyword>
<dbReference type="PANTHER" id="PTHR30509">
    <property type="entry name" value="P-HYDROXYBENZOIC ACID EFFLUX PUMP SUBUNIT-RELATED"/>
    <property type="match status" value="1"/>
</dbReference>
<evidence type="ECO:0000256" key="2">
    <source>
        <dbReference type="ARBA" id="ARBA00022448"/>
    </source>
</evidence>
<evidence type="ECO:0000256" key="4">
    <source>
        <dbReference type="ARBA" id="ARBA00022692"/>
    </source>
</evidence>
<dbReference type="Pfam" id="PF04632">
    <property type="entry name" value="FUSC"/>
    <property type="match status" value="1"/>
</dbReference>
<dbReference type="GO" id="GO:0022857">
    <property type="term" value="F:transmembrane transporter activity"/>
    <property type="evidence" value="ECO:0007669"/>
    <property type="project" value="InterPro"/>
</dbReference>
<keyword evidence="5 7" id="KW-1133">Transmembrane helix</keyword>